<keyword evidence="3" id="KW-1185">Reference proteome</keyword>
<evidence type="ECO:0000256" key="1">
    <source>
        <dbReference type="SAM" id="Phobius"/>
    </source>
</evidence>
<evidence type="ECO:0000313" key="3">
    <source>
        <dbReference type="Proteomes" id="UP000273307"/>
    </source>
</evidence>
<proteinExistence type="predicted"/>
<evidence type="ECO:0000313" key="2">
    <source>
        <dbReference type="EMBL" id="VBA41882.1"/>
    </source>
</evidence>
<reference evidence="2 3" key="1">
    <citation type="submission" date="2018-09" db="EMBL/GenBank/DDBJ databases">
        <authorList>
            <person name="Tagini F."/>
        </authorList>
    </citation>
    <scope>NUCLEOTIDE SEQUENCE [LARGE SCALE GENOMIC DNA]</scope>
    <source>
        <strain evidence="2 3">MK136</strain>
    </source>
</reference>
<protein>
    <submittedName>
        <fullName evidence="2">Uncharacterized protein</fullName>
    </submittedName>
</protein>
<sequence length="184" mass="19415">MRIRCTSRAAVTRVDHVSSWRYWLLAGLGMTMISVAPAVAAPPGDDNPPPGEDLDRYPLAAGLYDGVYGSLTPQTPNFWGYWLYFKTPGGWSCGLAPNGGPIGCDMVPADAPPGTNQTFADAAHPAGYRQSNTATFTRDVPVLPAGQRVQTLGASCAIDDTGAVHCQTQGNHGFILSAGHGVLW</sequence>
<dbReference type="Proteomes" id="UP000273307">
    <property type="component" value="Unassembled WGS sequence"/>
</dbReference>
<name>A0A498QBB6_9MYCO</name>
<feature type="transmembrane region" description="Helical" evidence="1">
    <location>
        <begin position="20"/>
        <end position="40"/>
    </location>
</feature>
<dbReference type="AlphaFoldDB" id="A0A498QBB6"/>
<accession>A0A498QBB6</accession>
<keyword evidence="1" id="KW-1133">Transmembrane helix</keyword>
<keyword evidence="1" id="KW-0472">Membrane</keyword>
<organism evidence="2 3">
    <name type="scientific">Mycobacterium attenuatum</name>
    <dbReference type="NCBI Taxonomy" id="2341086"/>
    <lineage>
        <taxon>Bacteria</taxon>
        <taxon>Bacillati</taxon>
        <taxon>Actinomycetota</taxon>
        <taxon>Actinomycetes</taxon>
        <taxon>Mycobacteriales</taxon>
        <taxon>Mycobacteriaceae</taxon>
        <taxon>Mycobacterium</taxon>
    </lineage>
</organism>
<gene>
    <name evidence="2" type="ORF">LAUMK136_04286</name>
</gene>
<dbReference type="EMBL" id="UPHP01000116">
    <property type="protein sequence ID" value="VBA41882.1"/>
    <property type="molecule type" value="Genomic_DNA"/>
</dbReference>
<keyword evidence="1" id="KW-0812">Transmembrane</keyword>